<keyword evidence="11" id="KW-1185">Reference proteome</keyword>
<dbReference type="SUPFAM" id="SSF51717">
    <property type="entry name" value="Dihydropteroate synthetase-like"/>
    <property type="match status" value="1"/>
</dbReference>
<gene>
    <name evidence="10" type="primary">folP</name>
    <name evidence="10" type="ORF">DSL64_05835</name>
</gene>
<evidence type="ECO:0000256" key="1">
    <source>
        <dbReference type="ARBA" id="ARBA00000012"/>
    </source>
</evidence>
<comment type="pathway">
    <text evidence="3">Cofactor biosynthesis; tetrahydrofolate biosynthesis; 7,8-dihydrofolate from 2-amino-4-hydroxy-6-hydroxymethyl-7,8-dihydropteridine diphosphate and 4-aminobenzoate: step 1/2.</text>
</comment>
<evidence type="ECO:0000256" key="2">
    <source>
        <dbReference type="ARBA" id="ARBA00001946"/>
    </source>
</evidence>
<evidence type="ECO:0000256" key="4">
    <source>
        <dbReference type="ARBA" id="ARBA00012458"/>
    </source>
</evidence>
<dbReference type="NCBIfam" id="TIGR01496">
    <property type="entry name" value="DHPS"/>
    <property type="match status" value="1"/>
</dbReference>
<protein>
    <recommendedName>
        <fullName evidence="4">dihydropteroate synthase</fullName>
        <ecNumber evidence="4">2.5.1.15</ecNumber>
    </recommendedName>
</protein>
<comment type="cofactor">
    <cofactor evidence="2">
        <name>Mg(2+)</name>
        <dbReference type="ChEBI" id="CHEBI:18420"/>
    </cofactor>
</comment>
<evidence type="ECO:0000313" key="11">
    <source>
        <dbReference type="Proteomes" id="UP000256373"/>
    </source>
</evidence>
<dbReference type="GO" id="GO:0046654">
    <property type="term" value="P:tetrahydrofolate biosynthetic process"/>
    <property type="evidence" value="ECO:0007669"/>
    <property type="project" value="TreeGrafter"/>
</dbReference>
<evidence type="ECO:0000259" key="9">
    <source>
        <dbReference type="PROSITE" id="PS50972"/>
    </source>
</evidence>
<evidence type="ECO:0000313" key="10">
    <source>
        <dbReference type="EMBL" id="REA63136.1"/>
    </source>
</evidence>
<dbReference type="InterPro" id="IPR006390">
    <property type="entry name" value="DHP_synth_dom"/>
</dbReference>
<dbReference type="PROSITE" id="PS00793">
    <property type="entry name" value="DHPS_2"/>
    <property type="match status" value="1"/>
</dbReference>
<keyword evidence="8" id="KW-0289">Folate biosynthesis</keyword>
<dbReference type="OrthoDB" id="9811744at2"/>
<dbReference type="GO" id="GO:0005829">
    <property type="term" value="C:cytosol"/>
    <property type="evidence" value="ECO:0007669"/>
    <property type="project" value="TreeGrafter"/>
</dbReference>
<comment type="catalytic activity">
    <reaction evidence="1">
        <text>(7,8-dihydropterin-6-yl)methyl diphosphate + 4-aminobenzoate = 7,8-dihydropteroate + diphosphate</text>
        <dbReference type="Rhea" id="RHEA:19949"/>
        <dbReference type="ChEBI" id="CHEBI:17836"/>
        <dbReference type="ChEBI" id="CHEBI:17839"/>
        <dbReference type="ChEBI" id="CHEBI:33019"/>
        <dbReference type="ChEBI" id="CHEBI:72950"/>
        <dbReference type="EC" id="2.5.1.15"/>
    </reaction>
</comment>
<feature type="domain" description="Pterin-binding" evidence="9">
    <location>
        <begin position="21"/>
        <end position="273"/>
    </location>
</feature>
<dbReference type="Pfam" id="PF00809">
    <property type="entry name" value="Pterin_bind"/>
    <property type="match status" value="1"/>
</dbReference>
<name>A0A3D8YEW2_9BACT</name>
<dbReference type="InterPro" id="IPR000489">
    <property type="entry name" value="Pterin-binding_dom"/>
</dbReference>
<evidence type="ECO:0000256" key="6">
    <source>
        <dbReference type="ARBA" id="ARBA00022723"/>
    </source>
</evidence>
<dbReference type="EC" id="2.5.1.15" evidence="4"/>
<evidence type="ECO:0000256" key="7">
    <source>
        <dbReference type="ARBA" id="ARBA00022842"/>
    </source>
</evidence>
<dbReference type="PROSITE" id="PS50972">
    <property type="entry name" value="PTERIN_BINDING"/>
    <property type="match status" value="1"/>
</dbReference>
<sequence length="282" mass="30972">MAQVNKKTVNVGGRLVDLSTPLVMGIVNFTPDSFYSNSRVSSGQAMLDKVGNMIEEGAAIVDVGGYSTRPGAAEVSEQEESDRVLAVIEPVKKYFPDIIISVDTFRSQVAAAAIEAGGHIINDVSGGTLDEQMFDTVAALRVPYILMHMRGTPETMNQLTHYDNLVVDIIRELKSSIDTLRQKGVTDIWVDPGFGFAKNIEQNFSLLKDLREFEQLGYPVLAGLSRKATIYKTLNILPEQALNGTTVLNTLALERGASILRVHDVKEAVEVIKLWTATQRIY</sequence>
<dbReference type="CDD" id="cd00739">
    <property type="entry name" value="DHPS"/>
    <property type="match status" value="1"/>
</dbReference>
<dbReference type="GO" id="GO:0004156">
    <property type="term" value="F:dihydropteroate synthase activity"/>
    <property type="evidence" value="ECO:0007669"/>
    <property type="project" value="UniProtKB-EC"/>
</dbReference>
<keyword evidence="7" id="KW-0460">Magnesium</keyword>
<comment type="caution">
    <text evidence="10">The sequence shown here is derived from an EMBL/GenBank/DDBJ whole genome shotgun (WGS) entry which is preliminary data.</text>
</comment>
<dbReference type="PANTHER" id="PTHR20941">
    <property type="entry name" value="FOLATE SYNTHESIS PROTEINS"/>
    <property type="match status" value="1"/>
</dbReference>
<dbReference type="RefSeq" id="WP_115829725.1">
    <property type="nucleotide sequence ID" value="NZ_QNUL01000003.1"/>
</dbReference>
<dbReference type="PANTHER" id="PTHR20941:SF1">
    <property type="entry name" value="FOLIC ACID SYNTHESIS PROTEIN FOL1"/>
    <property type="match status" value="1"/>
</dbReference>
<proteinExistence type="predicted"/>
<dbReference type="Gene3D" id="3.20.20.20">
    <property type="entry name" value="Dihydropteroate synthase-like"/>
    <property type="match status" value="1"/>
</dbReference>
<reference evidence="10 11" key="1">
    <citation type="submission" date="2018-07" db="EMBL/GenBank/DDBJ databases">
        <title>Dyadobacter roseus sp. nov., isolated from rose rhizosphere soil.</title>
        <authorList>
            <person name="Chen L."/>
        </authorList>
    </citation>
    <scope>NUCLEOTIDE SEQUENCE [LARGE SCALE GENOMIC DNA]</scope>
    <source>
        <strain evidence="10 11">RS19</strain>
    </source>
</reference>
<dbReference type="AlphaFoldDB" id="A0A3D8YEW2"/>
<accession>A0A3D8YEW2</accession>
<evidence type="ECO:0000256" key="8">
    <source>
        <dbReference type="ARBA" id="ARBA00022909"/>
    </source>
</evidence>
<dbReference type="InterPro" id="IPR045031">
    <property type="entry name" value="DHP_synth-like"/>
</dbReference>
<dbReference type="InterPro" id="IPR011005">
    <property type="entry name" value="Dihydropteroate_synth-like_sf"/>
</dbReference>
<organism evidence="10 11">
    <name type="scientific">Dyadobacter luteus</name>
    <dbReference type="NCBI Taxonomy" id="2259619"/>
    <lineage>
        <taxon>Bacteria</taxon>
        <taxon>Pseudomonadati</taxon>
        <taxon>Bacteroidota</taxon>
        <taxon>Cytophagia</taxon>
        <taxon>Cytophagales</taxon>
        <taxon>Spirosomataceae</taxon>
        <taxon>Dyadobacter</taxon>
    </lineage>
</organism>
<evidence type="ECO:0000256" key="5">
    <source>
        <dbReference type="ARBA" id="ARBA00022679"/>
    </source>
</evidence>
<dbReference type="Proteomes" id="UP000256373">
    <property type="component" value="Unassembled WGS sequence"/>
</dbReference>
<dbReference type="GO" id="GO:0046656">
    <property type="term" value="P:folic acid biosynthetic process"/>
    <property type="evidence" value="ECO:0007669"/>
    <property type="project" value="UniProtKB-KW"/>
</dbReference>
<dbReference type="EMBL" id="QNUL01000003">
    <property type="protein sequence ID" value="REA63136.1"/>
    <property type="molecule type" value="Genomic_DNA"/>
</dbReference>
<keyword evidence="6" id="KW-0479">Metal-binding</keyword>
<keyword evidence="5 10" id="KW-0808">Transferase</keyword>
<dbReference type="GO" id="GO:0046872">
    <property type="term" value="F:metal ion binding"/>
    <property type="evidence" value="ECO:0007669"/>
    <property type="project" value="UniProtKB-KW"/>
</dbReference>
<evidence type="ECO:0000256" key="3">
    <source>
        <dbReference type="ARBA" id="ARBA00004763"/>
    </source>
</evidence>